<keyword evidence="3" id="KW-1185">Reference proteome</keyword>
<dbReference type="Proteomes" id="UP000773462">
    <property type="component" value="Unassembled WGS sequence"/>
</dbReference>
<protein>
    <submittedName>
        <fullName evidence="2">Uncharacterized protein</fullName>
    </submittedName>
</protein>
<evidence type="ECO:0000313" key="2">
    <source>
        <dbReference type="EMBL" id="MBP2114058.1"/>
    </source>
</evidence>
<proteinExistence type="predicted"/>
<evidence type="ECO:0000256" key="1">
    <source>
        <dbReference type="SAM" id="Phobius"/>
    </source>
</evidence>
<gene>
    <name evidence="2" type="ORF">J2Z70_004219</name>
</gene>
<keyword evidence="1" id="KW-0472">Membrane</keyword>
<evidence type="ECO:0000313" key="3">
    <source>
        <dbReference type="Proteomes" id="UP000773462"/>
    </source>
</evidence>
<name>A0ABS4NVG6_9BACL</name>
<comment type="caution">
    <text evidence="2">The sequence shown here is derived from an EMBL/GenBank/DDBJ whole genome shotgun (WGS) entry which is preliminary data.</text>
</comment>
<keyword evidence="1" id="KW-0812">Transmembrane</keyword>
<organism evidence="2 3">
    <name type="scientific">Paenibacillus silagei</name>
    <dbReference type="NCBI Taxonomy" id="1670801"/>
    <lineage>
        <taxon>Bacteria</taxon>
        <taxon>Bacillati</taxon>
        <taxon>Bacillota</taxon>
        <taxon>Bacilli</taxon>
        <taxon>Bacillales</taxon>
        <taxon>Paenibacillaceae</taxon>
        <taxon>Paenibacillus</taxon>
    </lineage>
</organism>
<dbReference type="RefSeq" id="WP_209876399.1">
    <property type="nucleotide sequence ID" value="NZ_JAGGLV010000015.1"/>
</dbReference>
<keyword evidence="1" id="KW-1133">Transmembrane helix</keyword>
<reference evidence="2 3" key="1">
    <citation type="submission" date="2021-03" db="EMBL/GenBank/DDBJ databases">
        <title>Genomic Encyclopedia of Type Strains, Phase IV (KMG-IV): sequencing the most valuable type-strain genomes for metagenomic binning, comparative biology and taxonomic classification.</title>
        <authorList>
            <person name="Goeker M."/>
        </authorList>
    </citation>
    <scope>NUCLEOTIDE SEQUENCE [LARGE SCALE GENOMIC DNA]</scope>
    <source>
        <strain evidence="2 3">DSM 101953</strain>
    </source>
</reference>
<sequence length="56" mass="6599">MEPNYKDRSVEVERTEVHRKSDSSLVASTFIKYAAYIIITFGVLFFLVNYVFPMFK</sequence>
<feature type="transmembrane region" description="Helical" evidence="1">
    <location>
        <begin position="33"/>
        <end position="52"/>
    </location>
</feature>
<accession>A0ABS4NVG6</accession>
<dbReference type="EMBL" id="JAGGLV010000015">
    <property type="protein sequence ID" value="MBP2114058.1"/>
    <property type="molecule type" value="Genomic_DNA"/>
</dbReference>